<name>A0A0C9W185_9AGAM</name>
<dbReference type="Proteomes" id="UP000053820">
    <property type="component" value="Unassembled WGS sequence"/>
</dbReference>
<organism evidence="3 4">
    <name type="scientific">Hydnomerulius pinastri MD-312</name>
    <dbReference type="NCBI Taxonomy" id="994086"/>
    <lineage>
        <taxon>Eukaryota</taxon>
        <taxon>Fungi</taxon>
        <taxon>Dikarya</taxon>
        <taxon>Basidiomycota</taxon>
        <taxon>Agaricomycotina</taxon>
        <taxon>Agaricomycetes</taxon>
        <taxon>Agaricomycetidae</taxon>
        <taxon>Boletales</taxon>
        <taxon>Boletales incertae sedis</taxon>
        <taxon>Leucogyrophana</taxon>
    </lineage>
</organism>
<feature type="region of interest" description="Disordered" evidence="2">
    <location>
        <begin position="10"/>
        <end position="47"/>
    </location>
</feature>
<evidence type="ECO:0000256" key="1">
    <source>
        <dbReference type="ARBA" id="ARBA00010139"/>
    </source>
</evidence>
<dbReference type="SUPFAM" id="SSF51905">
    <property type="entry name" value="FAD/NAD(P)-binding domain"/>
    <property type="match status" value="2"/>
</dbReference>
<sequence length="625" mass="71208">MAPGLLRSLSSFLPSRKPSTKGANINGTLPQNGTKTSATPSPLKDVGTEEPTFSLGQFAIDEDRPMKVVVIGAGYSGIAAGIRFPQRLKNLDLTIYEKNAGVGGTWYSNRYPGLSCDIPSHTYQFTFEENPEWSSFYAPGPEIRAYLERVVEKYKLAAYIKLQHELIHARYDEAEGKWHLKIRKPAADHTVDKPSFEEFEDTADFVLCGAGGLSRWSWPKIEGLKDFKGKLIHSADWDTDDWREGVKDWKDKRVGVIGVGSSAIQMVPALQPYVGKLHNFVRGKTWLATPFFADKLADMLKRDSDAANYIFDEQDKGMFRNPEFYKGFRRQLEAELNSVHKFTLRNAERQAEDRRQFVENMKRRLEKKLWIADHIVPDFPVACRRLTPGPGYLEALCEENVDFVPKDTKRITPTGLETTDGQHYDLDILICATGYDTDYKFPFPVIGRSGLTLQERFDPHPVTYLSLCTDGFPNWFNCLGPNSGVGAGSLLILIEREVEYAAAALLKMQRERLKSIEVKREAVEDFDQYLEAYFPGTVYSAKCRSWYKMGKEDGRVVGLYPGSCLHAIRAFERPRWEDYNYESLNGVKNRFHWLGDGSTYNERYMTGDRAWYLGDEELDFPPVPQ</sequence>
<evidence type="ECO:0000256" key="2">
    <source>
        <dbReference type="SAM" id="MobiDB-lite"/>
    </source>
</evidence>
<reference evidence="3 4" key="1">
    <citation type="submission" date="2014-04" db="EMBL/GenBank/DDBJ databases">
        <title>Evolutionary Origins and Diversification of the Mycorrhizal Mutualists.</title>
        <authorList>
            <consortium name="DOE Joint Genome Institute"/>
            <consortium name="Mycorrhizal Genomics Consortium"/>
            <person name="Kohler A."/>
            <person name="Kuo A."/>
            <person name="Nagy L.G."/>
            <person name="Floudas D."/>
            <person name="Copeland A."/>
            <person name="Barry K.W."/>
            <person name="Cichocki N."/>
            <person name="Veneault-Fourrey C."/>
            <person name="LaButti K."/>
            <person name="Lindquist E.A."/>
            <person name="Lipzen A."/>
            <person name="Lundell T."/>
            <person name="Morin E."/>
            <person name="Murat C."/>
            <person name="Riley R."/>
            <person name="Ohm R."/>
            <person name="Sun H."/>
            <person name="Tunlid A."/>
            <person name="Henrissat B."/>
            <person name="Grigoriev I.V."/>
            <person name="Hibbett D.S."/>
            <person name="Martin F."/>
        </authorList>
    </citation>
    <scope>NUCLEOTIDE SEQUENCE [LARGE SCALE GENOMIC DNA]</scope>
    <source>
        <strain evidence="3 4">MD-312</strain>
    </source>
</reference>
<protein>
    <recommendedName>
        <fullName evidence="5">FAD/NAD(P)-binding domain-containing protein</fullName>
    </recommendedName>
</protein>
<dbReference type="AlphaFoldDB" id="A0A0C9W185"/>
<dbReference type="EMBL" id="KN839883">
    <property type="protein sequence ID" value="KIJ59633.1"/>
    <property type="molecule type" value="Genomic_DNA"/>
</dbReference>
<feature type="compositionally biased region" description="Polar residues" evidence="2">
    <location>
        <begin position="21"/>
        <end position="40"/>
    </location>
</feature>
<dbReference type="Pfam" id="PF13450">
    <property type="entry name" value="NAD_binding_8"/>
    <property type="match status" value="1"/>
</dbReference>
<dbReference type="PANTHER" id="PTHR42877:SF7">
    <property type="entry name" value="FLAVIN-BINDING MONOOXYGENASE-RELATED"/>
    <property type="match status" value="1"/>
</dbReference>
<accession>A0A0C9W185</accession>
<dbReference type="HOGENOM" id="CLU_006937_6_1_1"/>
<comment type="similarity">
    <text evidence="1">Belongs to the FAD-binding monooxygenase family.</text>
</comment>
<dbReference type="OrthoDB" id="74360at2759"/>
<evidence type="ECO:0008006" key="5">
    <source>
        <dbReference type="Google" id="ProtNLM"/>
    </source>
</evidence>
<gene>
    <name evidence="3" type="ORF">HYDPIDRAFT_32970</name>
</gene>
<dbReference type="Gene3D" id="3.50.50.60">
    <property type="entry name" value="FAD/NAD(P)-binding domain"/>
    <property type="match status" value="2"/>
</dbReference>
<evidence type="ECO:0000313" key="4">
    <source>
        <dbReference type="Proteomes" id="UP000053820"/>
    </source>
</evidence>
<dbReference type="InterPro" id="IPR036188">
    <property type="entry name" value="FAD/NAD-bd_sf"/>
</dbReference>
<dbReference type="PANTHER" id="PTHR42877">
    <property type="entry name" value="L-ORNITHINE N(5)-MONOOXYGENASE-RELATED"/>
    <property type="match status" value="1"/>
</dbReference>
<keyword evidence="4" id="KW-1185">Reference proteome</keyword>
<proteinExistence type="inferred from homology"/>
<dbReference type="InterPro" id="IPR051209">
    <property type="entry name" value="FAD-bind_Monooxygenase_sf"/>
</dbReference>
<evidence type="ECO:0000313" key="3">
    <source>
        <dbReference type="EMBL" id="KIJ59633.1"/>
    </source>
</evidence>